<evidence type="ECO:0000256" key="1">
    <source>
        <dbReference type="ARBA" id="ARBA00004571"/>
    </source>
</evidence>
<dbReference type="Pfam" id="PF07715">
    <property type="entry name" value="Plug"/>
    <property type="match status" value="1"/>
</dbReference>
<evidence type="ECO:0000313" key="15">
    <source>
        <dbReference type="EMBL" id="MFJ5444806.1"/>
    </source>
</evidence>
<evidence type="ECO:0000256" key="3">
    <source>
        <dbReference type="ARBA" id="ARBA00022448"/>
    </source>
</evidence>
<keyword evidence="6 12" id="KW-0812">Transmembrane</keyword>
<keyword evidence="5" id="KW-0410">Iron transport</keyword>
<evidence type="ECO:0000256" key="6">
    <source>
        <dbReference type="ARBA" id="ARBA00022692"/>
    </source>
</evidence>
<accession>A0ABW8GHF5</accession>
<proteinExistence type="inferred from homology"/>
<name>A0ABW8GHF5_9PROT</name>
<dbReference type="PANTHER" id="PTHR30069">
    <property type="entry name" value="TONB-DEPENDENT OUTER MEMBRANE RECEPTOR"/>
    <property type="match status" value="1"/>
</dbReference>
<keyword evidence="11 12" id="KW-0998">Cell outer membrane</keyword>
<evidence type="ECO:0000313" key="16">
    <source>
        <dbReference type="Proteomes" id="UP001617669"/>
    </source>
</evidence>
<evidence type="ECO:0000256" key="12">
    <source>
        <dbReference type="PROSITE-ProRule" id="PRU01360"/>
    </source>
</evidence>
<dbReference type="RefSeq" id="WP_400878128.1">
    <property type="nucleotide sequence ID" value="NZ_JBIWXY010000001.1"/>
</dbReference>
<sequence>MNHRSDHKPHRQSRQARVIALGISLMLWGSVTSLAAELNKKIPQKIYDIPAGDLSDTLPGYAAQSGVLLGFDPKLTQGKRSSVLRGPYTIKEGFDTILKGTGLEAVQDKDGRYQLQKATPKIEDKLPGEKASIDFQHVDAIEVRAKRFYEIGPLPGLGLTKEQIPGNVQSLTAKDIKEAHSLSITDLMNSKLQSVNVNDYQGNPFQMDVQYRGFTAGPQIGTPQGLSVFFDGIRVNEPFGDVVNWDLVPLNALSSFDVFPGSNPVFGLGTLGGALSMKTKDGFNNPGVDAEILTGSFGRRQLQATGGWNNGTVAGFAAANIFLEDGWRENSPSKVNQVFTKGSYRADKLDLNLSSLVAWNDLVGNGLLPSEMYKQNRDGVFTSPDTTDNRLWQFQLSGSYFVSDNFTITAQAYRRNSKRQQKGADVFTEWEGAVVRRNLNPNEQYTCLFTTTNPYNLPDYHVIDIPNGDLSNPDLFDPSSSGFNADLFNFLTAPTLEDAYASLSSGSLNKTLTDPDFVARAQNDFLRQKNFQQTQIFTPGASGLPTLPNGEATPYSNGDPSYVYATQGALSSIKDSDPASVFTGAMTNFYYYSADATLHLLLIRPPTNGDVCQGDVGTNLEVPGPQGGVQTVDGAAYNGTGTGVVEGTPTAIITDTSINQVTDGGSIQFNWNYDKHKFMVGASIDMPSANYKSGQMFGMLDEDREAYLAPNEIRDQYYAASGEVSNSNFKGHQVTKSIYASETWSPVDTVHVTGALRYNNTRGKNKIASRTYGSFVFNLSQLEAFPDYFDTCRPGEECPTGYVLPDASNLLHPPEKEKFSYHSLNPSLGGTWQVNPKLNVYSNWAQGTRVPSVVELGCAFDSTPVAMGTDTGGNPIFVPRSLAQNRACSLPTTLSGDPYLPQIRAQTLDIGMRGRWGDYIEWNVGAYRTDLKDDIYMIGYPGNRNFFDTVGDTKRQGLEAGIAAAFDKWKFKLNYALTEATFQNSFWMPANDNSSSVEEFFGNRDYSRRIRVNPGDRMPGVPLHNLNASVSYQITSAWQIGMTAVAHSFAYVRGNENNEHETGVTLYDTVRGSNGALTQIARRPTTNPGTTPGYVVFNLQTSYRLNSEWTLGLRVNNIFDREYFTAGRLGRNPFSPSINGAIGPSGYNHNSNDWLMTNFLAPGAPRAAWISLSYEFDPQK</sequence>
<keyword evidence="4 12" id="KW-1134">Transmembrane beta strand</keyword>
<dbReference type="InterPro" id="IPR011662">
    <property type="entry name" value="Secretin/TonB_short_N"/>
</dbReference>
<feature type="domain" description="Secretin/TonB short N-terminal" evidence="14">
    <location>
        <begin position="67"/>
        <end position="118"/>
    </location>
</feature>
<evidence type="ECO:0000256" key="5">
    <source>
        <dbReference type="ARBA" id="ARBA00022496"/>
    </source>
</evidence>
<dbReference type="InterPro" id="IPR037066">
    <property type="entry name" value="Plug_dom_sf"/>
</dbReference>
<comment type="similarity">
    <text evidence="2 12 13">Belongs to the TonB-dependent receptor family.</text>
</comment>
<dbReference type="InterPro" id="IPR012910">
    <property type="entry name" value="Plug_dom"/>
</dbReference>
<evidence type="ECO:0000256" key="4">
    <source>
        <dbReference type="ARBA" id="ARBA00022452"/>
    </source>
</evidence>
<dbReference type="PROSITE" id="PS52016">
    <property type="entry name" value="TONB_DEPENDENT_REC_3"/>
    <property type="match status" value="1"/>
</dbReference>
<keyword evidence="9 12" id="KW-0472">Membrane</keyword>
<dbReference type="Pfam" id="PF07660">
    <property type="entry name" value="STN"/>
    <property type="match status" value="1"/>
</dbReference>
<dbReference type="PANTHER" id="PTHR30069:SF39">
    <property type="entry name" value="BLL6183 PROTEIN"/>
    <property type="match status" value="1"/>
</dbReference>
<evidence type="ECO:0000256" key="8">
    <source>
        <dbReference type="ARBA" id="ARBA00023077"/>
    </source>
</evidence>
<dbReference type="Gene3D" id="3.55.50.30">
    <property type="match status" value="1"/>
</dbReference>
<dbReference type="Gene3D" id="2.40.170.20">
    <property type="entry name" value="TonB-dependent receptor, beta-barrel domain"/>
    <property type="match status" value="2"/>
</dbReference>
<keyword evidence="8 13" id="KW-0798">TonB box</keyword>
<dbReference type="Proteomes" id="UP001617669">
    <property type="component" value="Unassembled WGS sequence"/>
</dbReference>
<evidence type="ECO:0000256" key="10">
    <source>
        <dbReference type="ARBA" id="ARBA00023170"/>
    </source>
</evidence>
<evidence type="ECO:0000256" key="9">
    <source>
        <dbReference type="ARBA" id="ARBA00023136"/>
    </source>
</evidence>
<keyword evidence="5" id="KW-0406">Ion transport</keyword>
<dbReference type="Gene3D" id="2.170.130.10">
    <property type="entry name" value="TonB-dependent receptor, plug domain"/>
    <property type="match status" value="1"/>
</dbReference>
<organism evidence="15 16">
    <name type="scientific">Methylobacillus methanolivorans</name>
    <dbReference type="NCBI Taxonomy" id="1848927"/>
    <lineage>
        <taxon>Bacteria</taxon>
        <taxon>Pseudomonadati</taxon>
        <taxon>Pseudomonadota</taxon>
        <taxon>Betaproteobacteria</taxon>
        <taxon>Nitrosomonadales</taxon>
        <taxon>Methylophilaceae</taxon>
        <taxon>Methylobacillus</taxon>
    </lineage>
</organism>
<keyword evidence="16" id="KW-1185">Reference proteome</keyword>
<protein>
    <submittedName>
        <fullName evidence="15">TonB-dependent receptor domain-containing protein</fullName>
    </submittedName>
</protein>
<comment type="subcellular location">
    <subcellularLocation>
        <location evidence="1 12">Cell outer membrane</location>
        <topology evidence="1 12">Multi-pass membrane protein</topology>
    </subcellularLocation>
</comment>
<comment type="caution">
    <text evidence="15">The sequence shown here is derived from an EMBL/GenBank/DDBJ whole genome shotgun (WGS) entry which is preliminary data.</text>
</comment>
<keyword evidence="7" id="KW-0408">Iron</keyword>
<dbReference type="EMBL" id="JBIWXY010000001">
    <property type="protein sequence ID" value="MFJ5444806.1"/>
    <property type="molecule type" value="Genomic_DNA"/>
</dbReference>
<reference evidence="15 16" key="1">
    <citation type="submission" date="2024-11" db="EMBL/GenBank/DDBJ databases">
        <authorList>
            <person name="Kaparullina E.N."/>
            <person name="Delegan Y.A."/>
            <person name="Doronina N.V."/>
        </authorList>
    </citation>
    <scope>NUCLEOTIDE SEQUENCE [LARGE SCALE GENOMIC DNA]</scope>
    <source>
        <strain evidence="15 16">7sh_L</strain>
    </source>
</reference>
<keyword evidence="10 15" id="KW-0675">Receptor</keyword>
<evidence type="ECO:0000256" key="13">
    <source>
        <dbReference type="RuleBase" id="RU003357"/>
    </source>
</evidence>
<keyword evidence="3 12" id="KW-0813">Transport</keyword>
<gene>
    <name evidence="15" type="ORF">ACIKP9_01040</name>
</gene>
<dbReference type="SUPFAM" id="SSF56935">
    <property type="entry name" value="Porins"/>
    <property type="match status" value="1"/>
</dbReference>
<evidence type="ECO:0000256" key="7">
    <source>
        <dbReference type="ARBA" id="ARBA00023004"/>
    </source>
</evidence>
<evidence type="ECO:0000256" key="11">
    <source>
        <dbReference type="ARBA" id="ARBA00023237"/>
    </source>
</evidence>
<dbReference type="SMART" id="SM00965">
    <property type="entry name" value="STN"/>
    <property type="match status" value="1"/>
</dbReference>
<evidence type="ECO:0000259" key="14">
    <source>
        <dbReference type="SMART" id="SM00965"/>
    </source>
</evidence>
<dbReference type="InterPro" id="IPR039426">
    <property type="entry name" value="TonB-dep_rcpt-like"/>
</dbReference>
<dbReference type="InterPro" id="IPR036942">
    <property type="entry name" value="Beta-barrel_TonB_sf"/>
</dbReference>
<dbReference type="InterPro" id="IPR000531">
    <property type="entry name" value="Beta-barrel_TonB"/>
</dbReference>
<evidence type="ECO:0000256" key="2">
    <source>
        <dbReference type="ARBA" id="ARBA00009810"/>
    </source>
</evidence>
<dbReference type="Pfam" id="PF00593">
    <property type="entry name" value="TonB_dep_Rec_b-barrel"/>
    <property type="match status" value="1"/>
</dbReference>